<evidence type="ECO:0000256" key="3">
    <source>
        <dbReference type="ARBA" id="ARBA00023163"/>
    </source>
</evidence>
<dbReference type="EMBL" id="LKBH01000026">
    <property type="protein sequence ID" value="KQB36490.1"/>
    <property type="molecule type" value="Genomic_DNA"/>
</dbReference>
<evidence type="ECO:0000313" key="6">
    <source>
        <dbReference type="Proteomes" id="UP000050301"/>
    </source>
</evidence>
<dbReference type="PROSITE" id="PS50956">
    <property type="entry name" value="HTH_ASNC_2"/>
    <property type="match status" value="1"/>
</dbReference>
<dbReference type="InterPro" id="IPR019888">
    <property type="entry name" value="Tscrpt_reg_AsnC-like"/>
</dbReference>
<dbReference type="SUPFAM" id="SSF54909">
    <property type="entry name" value="Dimeric alpha+beta barrel"/>
    <property type="match status" value="1"/>
</dbReference>
<sequence length="151" mass="17189">MDEKDKEILKTMMILKTNNLQDIADRVSISKSSVQKRIKKMEEEKIIKGFIPELDRNNLPETLTAISMIKARYGPGYAEEVGEKIKEVKGICALYYVLGDYDFTAVIKAESIKDLESILNKISLIDGVERSNTITVLSIKKEDLTEFNRID</sequence>
<evidence type="ECO:0000259" key="4">
    <source>
        <dbReference type="PROSITE" id="PS50956"/>
    </source>
</evidence>
<dbReference type="InterPro" id="IPR036388">
    <property type="entry name" value="WH-like_DNA-bd_sf"/>
</dbReference>
<comment type="caution">
    <text evidence="5">The sequence shown here is derived from an EMBL/GenBank/DDBJ whole genome shotgun (WGS) entry which is preliminary data.</text>
</comment>
<dbReference type="SMART" id="SM00344">
    <property type="entry name" value="HTH_ASNC"/>
    <property type="match status" value="1"/>
</dbReference>
<name>A0A0Q0RVT3_9ARCH</name>
<dbReference type="GO" id="GO:0043200">
    <property type="term" value="P:response to amino acid"/>
    <property type="evidence" value="ECO:0007669"/>
    <property type="project" value="TreeGrafter"/>
</dbReference>
<accession>A0A0Q0RVT3</accession>
<keyword evidence="2" id="KW-0238">DNA-binding</keyword>
<feature type="domain" description="HTH asnC-type" evidence="4">
    <location>
        <begin position="1"/>
        <end position="78"/>
    </location>
</feature>
<dbReference type="SUPFAM" id="SSF46785">
    <property type="entry name" value="Winged helix' DNA-binding domain"/>
    <property type="match status" value="1"/>
</dbReference>
<dbReference type="Pfam" id="PF13412">
    <property type="entry name" value="HTH_24"/>
    <property type="match status" value="1"/>
</dbReference>
<dbReference type="InterPro" id="IPR019887">
    <property type="entry name" value="Tscrpt_reg_AsnC/Lrp_C"/>
</dbReference>
<protein>
    <recommendedName>
        <fullName evidence="4">HTH asnC-type domain-containing protein</fullName>
    </recommendedName>
</protein>
<dbReference type="InterPro" id="IPR036390">
    <property type="entry name" value="WH_DNA-bd_sf"/>
</dbReference>
<evidence type="ECO:0000256" key="1">
    <source>
        <dbReference type="ARBA" id="ARBA00023015"/>
    </source>
</evidence>
<dbReference type="RefSeq" id="WP_048101506.1">
    <property type="nucleotide sequence ID" value="NZ_LKBH01000026.1"/>
</dbReference>
<dbReference type="InParanoid" id="A0A0Q0RVT3"/>
<gene>
    <name evidence="5" type="ORF">AOG55_03955</name>
</gene>
<organism evidence="5 6">
    <name type="scientific">Acidiplasma cupricumulans</name>
    <dbReference type="NCBI Taxonomy" id="312540"/>
    <lineage>
        <taxon>Archaea</taxon>
        <taxon>Methanobacteriati</taxon>
        <taxon>Thermoplasmatota</taxon>
        <taxon>Thermoplasmata</taxon>
        <taxon>Thermoplasmatales</taxon>
        <taxon>Ferroplasmaceae</taxon>
        <taxon>Acidiplasma</taxon>
    </lineage>
</organism>
<dbReference type="GeneID" id="84222486"/>
<dbReference type="Pfam" id="PF01037">
    <property type="entry name" value="AsnC_trans_reg"/>
    <property type="match status" value="1"/>
</dbReference>
<dbReference type="PANTHER" id="PTHR30154">
    <property type="entry name" value="LEUCINE-RESPONSIVE REGULATORY PROTEIN"/>
    <property type="match status" value="1"/>
</dbReference>
<dbReference type="Gene3D" id="3.30.70.920">
    <property type="match status" value="1"/>
</dbReference>
<dbReference type="Proteomes" id="UP000050301">
    <property type="component" value="Unassembled WGS sequence"/>
</dbReference>
<dbReference type="Gene3D" id="1.10.10.10">
    <property type="entry name" value="Winged helix-like DNA-binding domain superfamily/Winged helix DNA-binding domain"/>
    <property type="match status" value="1"/>
</dbReference>
<dbReference type="GO" id="GO:0043565">
    <property type="term" value="F:sequence-specific DNA binding"/>
    <property type="evidence" value="ECO:0007669"/>
    <property type="project" value="InterPro"/>
</dbReference>
<keyword evidence="1" id="KW-0805">Transcription regulation</keyword>
<dbReference type="GO" id="GO:0005829">
    <property type="term" value="C:cytosol"/>
    <property type="evidence" value="ECO:0007669"/>
    <property type="project" value="TreeGrafter"/>
</dbReference>
<dbReference type="PANTHER" id="PTHR30154:SF34">
    <property type="entry name" value="TRANSCRIPTIONAL REGULATOR AZLB"/>
    <property type="match status" value="1"/>
</dbReference>
<proteinExistence type="predicted"/>
<evidence type="ECO:0000313" key="5">
    <source>
        <dbReference type="EMBL" id="KQB36490.1"/>
    </source>
</evidence>
<evidence type="ECO:0000256" key="2">
    <source>
        <dbReference type="ARBA" id="ARBA00023125"/>
    </source>
</evidence>
<dbReference type="InterPro" id="IPR000485">
    <property type="entry name" value="AsnC-type_HTH_dom"/>
</dbReference>
<keyword evidence="6" id="KW-1185">Reference proteome</keyword>
<dbReference type="InterPro" id="IPR011008">
    <property type="entry name" value="Dimeric_a/b-barrel"/>
</dbReference>
<dbReference type="AlphaFoldDB" id="A0A0Q0RVT3"/>
<keyword evidence="3" id="KW-0804">Transcription</keyword>
<reference evidence="5 6" key="1">
    <citation type="submission" date="2015-09" db="EMBL/GenBank/DDBJ databases">
        <title>Heavy metals and arsenic resistance mechanisms in polyextremophilic archaea of the family Ferroplasmaceae.</title>
        <authorList>
            <person name="Bulaev A.G."/>
            <person name="Kanygina A.V."/>
        </authorList>
    </citation>
    <scope>NUCLEOTIDE SEQUENCE [LARGE SCALE GENOMIC DNA]</scope>
    <source>
        <strain evidence="5 6">BH2</strain>
    </source>
</reference>